<dbReference type="Pfam" id="PF00226">
    <property type="entry name" value="DnaJ"/>
    <property type="match status" value="1"/>
</dbReference>
<evidence type="ECO:0000256" key="2">
    <source>
        <dbReference type="SAM" id="MobiDB-lite"/>
    </source>
</evidence>
<dbReference type="InterPro" id="IPR051948">
    <property type="entry name" value="Hsp70_co-chaperone_J-domain"/>
</dbReference>
<proteinExistence type="predicted"/>
<evidence type="ECO:0000256" key="3">
    <source>
        <dbReference type="SAM" id="Phobius"/>
    </source>
</evidence>
<dbReference type="InterPro" id="IPR018253">
    <property type="entry name" value="DnaJ_domain_CS"/>
</dbReference>
<dbReference type="GO" id="GO:0051787">
    <property type="term" value="F:misfolded protein binding"/>
    <property type="evidence" value="ECO:0007669"/>
    <property type="project" value="TreeGrafter"/>
</dbReference>
<evidence type="ECO:0000313" key="6">
    <source>
        <dbReference type="Proteomes" id="UP000886653"/>
    </source>
</evidence>
<feature type="transmembrane region" description="Helical" evidence="3">
    <location>
        <begin position="14"/>
        <end position="36"/>
    </location>
</feature>
<dbReference type="OrthoDB" id="10250354at2759"/>
<keyword evidence="3" id="KW-0472">Membrane</keyword>
<dbReference type="PANTHER" id="PTHR44360:SF1">
    <property type="entry name" value="DNAJ HOMOLOG SUBFAMILY B MEMBER 9"/>
    <property type="match status" value="1"/>
</dbReference>
<feature type="transmembrane region" description="Helical" evidence="3">
    <location>
        <begin position="80"/>
        <end position="99"/>
    </location>
</feature>
<dbReference type="EMBL" id="MU167308">
    <property type="protein sequence ID" value="KAG0143894.1"/>
    <property type="molecule type" value="Genomic_DNA"/>
</dbReference>
<reference evidence="5" key="1">
    <citation type="submission" date="2013-11" db="EMBL/GenBank/DDBJ databases">
        <title>Genome sequence of the fusiform rust pathogen reveals effectors for host alternation and coevolution with pine.</title>
        <authorList>
            <consortium name="DOE Joint Genome Institute"/>
            <person name="Smith K."/>
            <person name="Pendleton A."/>
            <person name="Kubisiak T."/>
            <person name="Anderson C."/>
            <person name="Salamov A."/>
            <person name="Aerts A."/>
            <person name="Riley R."/>
            <person name="Clum A."/>
            <person name="Lindquist E."/>
            <person name="Ence D."/>
            <person name="Campbell M."/>
            <person name="Kronenberg Z."/>
            <person name="Feau N."/>
            <person name="Dhillon B."/>
            <person name="Hamelin R."/>
            <person name="Burleigh J."/>
            <person name="Smith J."/>
            <person name="Yandell M."/>
            <person name="Nelson C."/>
            <person name="Grigoriev I."/>
            <person name="Davis J."/>
        </authorList>
    </citation>
    <scope>NUCLEOTIDE SEQUENCE</scope>
    <source>
        <strain evidence="5">G11</strain>
    </source>
</reference>
<sequence>MASRLAFLGDLSPLFSFFAWWFLPGYLSSFALGLFYRFCPSYCPPALPPQPTDANNKPVFDPLYEVRKLAQADHIKRHRIVAHASVIVIYLIYAVLGTYSKQAGTNYYSTLGLQSNSIAINLPFPGTQQTAVGPKDLPLSPGQLDESGLKSHWRKLARTFHPDKLNPPTDLESEEEILQWKSDVESKFIRMREAYETLSDGTKRWAYDRFGPVIGTWKTCVTLREFLIEGIKMAAPFYTFTVASLSLAGSLRKTDPGAFWRWAVLFCILTTEVILMTSTTTSYVSTLLSYIFPNRATFEHIALLRQIFIASSCVTTQLGGIRYPPPPQLDKTQNFGDLIAPIMPLLDHAQQFSNLANTEVVKMIYNDLFPILNDGNSENETGRRLSLASEGLGTVAEANEEAKVDEISEDVEMKETIKNLKEKMLDVFCDLRLQSDETGRAAWNQAIQEDAKRQNKGKSPTPTPRSRH</sequence>
<name>A0A9P6ND34_9BASI</name>
<keyword evidence="3" id="KW-1133">Transmembrane helix</keyword>
<dbReference type="InterPro" id="IPR036869">
    <property type="entry name" value="J_dom_sf"/>
</dbReference>
<dbReference type="GO" id="GO:0051087">
    <property type="term" value="F:protein-folding chaperone binding"/>
    <property type="evidence" value="ECO:0007669"/>
    <property type="project" value="TreeGrafter"/>
</dbReference>
<dbReference type="PROSITE" id="PS00636">
    <property type="entry name" value="DNAJ_1"/>
    <property type="match status" value="1"/>
</dbReference>
<comment type="caution">
    <text evidence="5">The sequence shown here is derived from an EMBL/GenBank/DDBJ whole genome shotgun (WGS) entry which is preliminary data.</text>
</comment>
<dbReference type="GO" id="GO:0036503">
    <property type="term" value="P:ERAD pathway"/>
    <property type="evidence" value="ECO:0007669"/>
    <property type="project" value="TreeGrafter"/>
</dbReference>
<dbReference type="GO" id="GO:0005783">
    <property type="term" value="C:endoplasmic reticulum"/>
    <property type="evidence" value="ECO:0007669"/>
    <property type="project" value="TreeGrafter"/>
</dbReference>
<keyword evidence="3" id="KW-0812">Transmembrane</keyword>
<dbReference type="Proteomes" id="UP000886653">
    <property type="component" value="Unassembled WGS sequence"/>
</dbReference>
<dbReference type="PROSITE" id="PS50076">
    <property type="entry name" value="DNAJ_2"/>
    <property type="match status" value="1"/>
</dbReference>
<dbReference type="CDD" id="cd06257">
    <property type="entry name" value="DnaJ"/>
    <property type="match status" value="1"/>
</dbReference>
<feature type="domain" description="J" evidence="4">
    <location>
        <begin position="106"/>
        <end position="211"/>
    </location>
</feature>
<dbReference type="AlphaFoldDB" id="A0A9P6ND34"/>
<dbReference type="Gene3D" id="1.10.287.110">
    <property type="entry name" value="DnaJ domain"/>
    <property type="match status" value="1"/>
</dbReference>
<gene>
    <name evidence="5" type="ORF">CROQUDRAFT_134713</name>
</gene>
<evidence type="ECO:0000256" key="1">
    <source>
        <dbReference type="ARBA" id="ARBA00023186"/>
    </source>
</evidence>
<keyword evidence="6" id="KW-1185">Reference proteome</keyword>
<dbReference type="PANTHER" id="PTHR44360">
    <property type="entry name" value="DNAJ HOMOLOG SUBFAMILY B MEMBER 9"/>
    <property type="match status" value="1"/>
</dbReference>
<evidence type="ECO:0000259" key="4">
    <source>
        <dbReference type="PROSITE" id="PS50076"/>
    </source>
</evidence>
<dbReference type="InterPro" id="IPR001623">
    <property type="entry name" value="DnaJ_domain"/>
</dbReference>
<feature type="region of interest" description="Disordered" evidence="2">
    <location>
        <begin position="447"/>
        <end position="468"/>
    </location>
</feature>
<organism evidence="5 6">
    <name type="scientific">Cronartium quercuum f. sp. fusiforme G11</name>
    <dbReference type="NCBI Taxonomy" id="708437"/>
    <lineage>
        <taxon>Eukaryota</taxon>
        <taxon>Fungi</taxon>
        <taxon>Dikarya</taxon>
        <taxon>Basidiomycota</taxon>
        <taxon>Pucciniomycotina</taxon>
        <taxon>Pucciniomycetes</taxon>
        <taxon>Pucciniales</taxon>
        <taxon>Coleosporiaceae</taxon>
        <taxon>Cronartium</taxon>
    </lineage>
</organism>
<dbReference type="SUPFAM" id="SSF46565">
    <property type="entry name" value="Chaperone J-domain"/>
    <property type="match status" value="1"/>
</dbReference>
<dbReference type="SMART" id="SM00271">
    <property type="entry name" value="DnaJ"/>
    <property type="match status" value="1"/>
</dbReference>
<evidence type="ECO:0000313" key="5">
    <source>
        <dbReference type="EMBL" id="KAG0143894.1"/>
    </source>
</evidence>
<protein>
    <recommendedName>
        <fullName evidence="4">J domain-containing protein</fullName>
    </recommendedName>
</protein>
<accession>A0A9P6ND34</accession>
<dbReference type="PRINTS" id="PR00625">
    <property type="entry name" value="JDOMAIN"/>
</dbReference>
<keyword evidence="1" id="KW-0143">Chaperone</keyword>